<evidence type="ECO:0000256" key="2">
    <source>
        <dbReference type="ARBA" id="ARBA00022771"/>
    </source>
</evidence>
<protein>
    <submittedName>
        <fullName evidence="6">GAT1</fullName>
    </submittedName>
</protein>
<feature type="compositionally biased region" description="Basic and acidic residues" evidence="4">
    <location>
        <begin position="163"/>
        <end position="184"/>
    </location>
</feature>
<feature type="region of interest" description="Disordered" evidence="4">
    <location>
        <begin position="1"/>
        <end position="23"/>
    </location>
</feature>
<dbReference type="Gene3D" id="6.10.140.2220">
    <property type="match status" value="1"/>
</dbReference>
<dbReference type="GO" id="GO:0008270">
    <property type="term" value="F:zinc ion binding"/>
    <property type="evidence" value="ECO:0007669"/>
    <property type="project" value="UniProtKB-KW"/>
</dbReference>
<dbReference type="Proteomes" id="UP000472372">
    <property type="component" value="Chromosome 8"/>
</dbReference>
<accession>A0A6S6W9Z6</accession>
<dbReference type="InterPro" id="IPR002893">
    <property type="entry name" value="Znf_MYND"/>
</dbReference>
<reference evidence="6" key="1">
    <citation type="submission" date="2021-02" db="EMBL/GenBank/DDBJ databases">
        <authorList>
            <person name="Syme A R."/>
            <person name="Syme A R."/>
            <person name="Moolhuijzen P."/>
        </authorList>
    </citation>
    <scope>NUCLEOTIDE SEQUENCE</scope>
    <source>
        <strain evidence="6">W1-1</strain>
    </source>
</reference>
<proteinExistence type="predicted"/>
<sequence length="358" mass="39970">MDTAPAPGPENPPSLPITPLPNFRIPDYPNAPLLSNQRPLSIYSLSSPSSPSDPIPQNIDPATGLATVLYNWHPTALAAFLDLDAWFSFTWTFGLREGKGRKEEKKDGKEGEKEDGCRFEIGRITNQVTFGILDAKGENWEKCASYNIALGLDDGDKEDEEDDTKKNGHEDSADVADGEKDRGKWFPNPKESMRGEIEAVSGEEVETLAREIVASMLHQKIWDAPKRSTHTFSIEYAPMDIWGDGIPMDVRWLYHAIDLTRCTFCSKSESEVGKVGLSRCGRCGTATYCGDECQKMDWKVHRVVCKMSMEDRGTAIKLVEKGGLIRWDEEKMFAQGVGEMSGNPGFEIRQEKRRRVSG</sequence>
<evidence type="ECO:0000256" key="1">
    <source>
        <dbReference type="ARBA" id="ARBA00022723"/>
    </source>
</evidence>
<dbReference type="PROSITE" id="PS01360">
    <property type="entry name" value="ZF_MYND_1"/>
    <property type="match status" value="1"/>
</dbReference>
<organism evidence="6 7">
    <name type="scientific">Pyrenophora teres f. teres</name>
    <dbReference type="NCBI Taxonomy" id="97479"/>
    <lineage>
        <taxon>Eukaryota</taxon>
        <taxon>Fungi</taxon>
        <taxon>Dikarya</taxon>
        <taxon>Ascomycota</taxon>
        <taxon>Pezizomycotina</taxon>
        <taxon>Dothideomycetes</taxon>
        <taxon>Pleosporomycetidae</taxon>
        <taxon>Pleosporales</taxon>
        <taxon>Pleosporineae</taxon>
        <taxon>Pleosporaceae</taxon>
        <taxon>Pyrenophora</taxon>
    </lineage>
</organism>
<keyword evidence="3" id="KW-0862">Zinc</keyword>
<feature type="domain" description="MYND-type" evidence="5">
    <location>
        <begin position="262"/>
        <end position="305"/>
    </location>
</feature>
<evidence type="ECO:0000259" key="5">
    <source>
        <dbReference type="PROSITE" id="PS50865"/>
    </source>
</evidence>
<evidence type="ECO:0000256" key="4">
    <source>
        <dbReference type="SAM" id="MobiDB-lite"/>
    </source>
</evidence>
<feature type="compositionally biased region" description="Pro residues" evidence="4">
    <location>
        <begin position="1"/>
        <end position="19"/>
    </location>
</feature>
<feature type="compositionally biased region" description="Acidic residues" evidence="4">
    <location>
        <begin position="153"/>
        <end position="162"/>
    </location>
</feature>
<name>A0A6S6W9Z6_9PLEO</name>
<dbReference type="AlphaFoldDB" id="A0A6S6W9Z6"/>
<evidence type="ECO:0000256" key="3">
    <source>
        <dbReference type="ARBA" id="ARBA00022833"/>
    </source>
</evidence>
<dbReference type="Pfam" id="PF01753">
    <property type="entry name" value="zf-MYND"/>
    <property type="match status" value="1"/>
</dbReference>
<gene>
    <name evidence="6" type="ORF">PTTW11_08494</name>
</gene>
<feature type="region of interest" description="Disordered" evidence="4">
    <location>
        <begin position="153"/>
        <end position="190"/>
    </location>
</feature>
<keyword evidence="2" id="KW-0863">Zinc-finger</keyword>
<keyword evidence="1" id="KW-0479">Metal-binding</keyword>
<dbReference type="SUPFAM" id="SSF144232">
    <property type="entry name" value="HIT/MYND zinc finger-like"/>
    <property type="match status" value="1"/>
</dbReference>
<dbReference type="PROSITE" id="PS50865">
    <property type="entry name" value="ZF_MYND_2"/>
    <property type="match status" value="1"/>
</dbReference>
<evidence type="ECO:0000313" key="7">
    <source>
        <dbReference type="Proteomes" id="UP000472372"/>
    </source>
</evidence>
<dbReference type="EMBL" id="HG992984">
    <property type="protein sequence ID" value="CAE7199629.1"/>
    <property type="molecule type" value="Genomic_DNA"/>
</dbReference>
<evidence type="ECO:0000313" key="6">
    <source>
        <dbReference type="EMBL" id="CAE7199629.1"/>
    </source>
</evidence>